<dbReference type="PANTHER" id="PTHR43685">
    <property type="entry name" value="GLYCOSYLTRANSFERASE"/>
    <property type="match status" value="1"/>
</dbReference>
<protein>
    <submittedName>
        <fullName evidence="2">Hyaluronan synthase</fullName>
        <ecNumber evidence="2">2.4.1.212</ecNumber>
    </submittedName>
</protein>
<accession>A0A517M0F0</accession>
<evidence type="ECO:0000259" key="1">
    <source>
        <dbReference type="Pfam" id="PF00535"/>
    </source>
</evidence>
<dbReference type="InterPro" id="IPR050834">
    <property type="entry name" value="Glycosyltransf_2"/>
</dbReference>
<keyword evidence="2" id="KW-0808">Transferase</keyword>
<dbReference type="GO" id="GO:0050501">
    <property type="term" value="F:hyaluronan synthase activity"/>
    <property type="evidence" value="ECO:0007669"/>
    <property type="project" value="UniProtKB-EC"/>
</dbReference>
<dbReference type="RefSeq" id="WP_145345517.1">
    <property type="nucleotide sequence ID" value="NZ_CP036261.1"/>
</dbReference>
<evidence type="ECO:0000313" key="2">
    <source>
        <dbReference type="EMBL" id="QDS88347.1"/>
    </source>
</evidence>
<proteinExistence type="predicted"/>
<dbReference type="EMBL" id="CP036261">
    <property type="protein sequence ID" value="QDS88347.1"/>
    <property type="molecule type" value="Genomic_DNA"/>
</dbReference>
<dbReference type="SUPFAM" id="SSF53448">
    <property type="entry name" value="Nucleotide-diphospho-sugar transferases"/>
    <property type="match status" value="1"/>
</dbReference>
<dbReference type="CDD" id="cd00761">
    <property type="entry name" value="Glyco_tranf_GTA_type"/>
    <property type="match status" value="1"/>
</dbReference>
<dbReference type="Gene3D" id="3.90.550.10">
    <property type="entry name" value="Spore Coat Polysaccharide Biosynthesis Protein SpsA, Chain A"/>
    <property type="match status" value="1"/>
</dbReference>
<keyword evidence="2" id="KW-0328">Glycosyltransferase</keyword>
<dbReference type="InterPro" id="IPR001173">
    <property type="entry name" value="Glyco_trans_2-like"/>
</dbReference>
<dbReference type="Pfam" id="PF00535">
    <property type="entry name" value="Glycos_transf_2"/>
    <property type="match status" value="1"/>
</dbReference>
<organism evidence="2 3">
    <name type="scientific">Rosistilla ulvae</name>
    <dbReference type="NCBI Taxonomy" id="1930277"/>
    <lineage>
        <taxon>Bacteria</taxon>
        <taxon>Pseudomonadati</taxon>
        <taxon>Planctomycetota</taxon>
        <taxon>Planctomycetia</taxon>
        <taxon>Pirellulales</taxon>
        <taxon>Pirellulaceae</taxon>
        <taxon>Rosistilla</taxon>
    </lineage>
</organism>
<dbReference type="AlphaFoldDB" id="A0A517M0F0"/>
<reference evidence="2 3" key="1">
    <citation type="submission" date="2019-02" db="EMBL/GenBank/DDBJ databases">
        <title>Deep-cultivation of Planctomycetes and their phenomic and genomic characterization uncovers novel biology.</title>
        <authorList>
            <person name="Wiegand S."/>
            <person name="Jogler M."/>
            <person name="Boedeker C."/>
            <person name="Pinto D."/>
            <person name="Vollmers J."/>
            <person name="Rivas-Marin E."/>
            <person name="Kohn T."/>
            <person name="Peeters S.H."/>
            <person name="Heuer A."/>
            <person name="Rast P."/>
            <person name="Oberbeckmann S."/>
            <person name="Bunk B."/>
            <person name="Jeske O."/>
            <person name="Meyerdierks A."/>
            <person name="Storesund J.E."/>
            <person name="Kallscheuer N."/>
            <person name="Luecker S."/>
            <person name="Lage O.M."/>
            <person name="Pohl T."/>
            <person name="Merkel B.J."/>
            <person name="Hornburger P."/>
            <person name="Mueller R.-W."/>
            <person name="Bruemmer F."/>
            <person name="Labrenz M."/>
            <person name="Spormann A.M."/>
            <person name="Op den Camp H."/>
            <person name="Overmann J."/>
            <person name="Amann R."/>
            <person name="Jetten M.S.M."/>
            <person name="Mascher T."/>
            <person name="Medema M.H."/>
            <person name="Devos D.P."/>
            <person name="Kaster A.-K."/>
            <person name="Ovreas L."/>
            <person name="Rohde M."/>
            <person name="Galperin M.Y."/>
            <person name="Jogler C."/>
        </authorList>
    </citation>
    <scope>NUCLEOTIDE SEQUENCE [LARGE SCALE GENOMIC DNA]</scope>
    <source>
        <strain evidence="2 3">EC9</strain>
    </source>
</reference>
<evidence type="ECO:0000313" key="3">
    <source>
        <dbReference type="Proteomes" id="UP000319557"/>
    </source>
</evidence>
<feature type="domain" description="Glycosyltransferase 2-like" evidence="1">
    <location>
        <begin position="7"/>
        <end position="162"/>
    </location>
</feature>
<dbReference type="InterPro" id="IPR029044">
    <property type="entry name" value="Nucleotide-diphossugar_trans"/>
</dbReference>
<dbReference type="KEGG" id="ruv:EC9_25370"/>
<gene>
    <name evidence="2" type="primary">hyaD</name>
    <name evidence="2" type="ORF">EC9_25370</name>
</gene>
<dbReference type="OrthoDB" id="9784574at2"/>
<dbReference type="EC" id="2.4.1.212" evidence="2"/>
<sequence length="307" mass="35217">MNDSTISVVIPCYNGASYLDETLRSALAQTHRPLEILLVDDGSTDNSVEIAESFAPHVTVYRQPNSGESVARNRGIELAKGDFVAFLDADDLWEPNKLEAQISQFNRVPELSCVYTDFCLLVNGVPVEAPARPESHSAPGFQTKMLLEWCVLPSTALVRRELAARVRFPEHVRDSEDIIFFLELRNLGPFSRIADPLTFYRRTASQQTEQPDHLFRSTQALFGWFNEHEAEFTRSESLVVRKNLIERLVYPHQMLFWKRDLDGVFRYRKLLGEMASPDIELPSELTKKLYPRWLYCLKDAIESFASR</sequence>
<dbReference type="PANTHER" id="PTHR43685:SF2">
    <property type="entry name" value="GLYCOSYLTRANSFERASE 2-LIKE DOMAIN-CONTAINING PROTEIN"/>
    <property type="match status" value="1"/>
</dbReference>
<dbReference type="Proteomes" id="UP000319557">
    <property type="component" value="Chromosome"/>
</dbReference>
<name>A0A517M0F0_9BACT</name>
<keyword evidence="3" id="KW-1185">Reference proteome</keyword>